<name>A0A174VPC4_9CLOT</name>
<feature type="transmembrane region" description="Helical" evidence="1">
    <location>
        <begin position="12"/>
        <end position="32"/>
    </location>
</feature>
<keyword evidence="1" id="KW-0812">Transmembrane</keyword>
<comment type="caution">
    <text evidence="2">The sequence shown here is derived from an EMBL/GenBank/DDBJ whole genome shotgun (WGS) entry which is preliminary data.</text>
</comment>
<accession>A0A174VPC4</accession>
<organism evidence="2 3">
    <name type="scientific">Clostridium paraputrificum</name>
    <dbReference type="NCBI Taxonomy" id="29363"/>
    <lineage>
        <taxon>Bacteria</taxon>
        <taxon>Bacillati</taxon>
        <taxon>Bacillota</taxon>
        <taxon>Clostridia</taxon>
        <taxon>Eubacteriales</taxon>
        <taxon>Clostridiaceae</taxon>
        <taxon>Clostridium</taxon>
    </lineage>
</organism>
<evidence type="ECO:0000256" key="1">
    <source>
        <dbReference type="SAM" id="Phobius"/>
    </source>
</evidence>
<dbReference type="EMBL" id="MAPZ01000014">
    <property type="protein sequence ID" value="OBY11504.1"/>
    <property type="molecule type" value="Genomic_DNA"/>
</dbReference>
<evidence type="ECO:0000313" key="3">
    <source>
        <dbReference type="Proteomes" id="UP000092714"/>
    </source>
</evidence>
<dbReference type="AlphaFoldDB" id="A0A174VPC4"/>
<reference evidence="2 3" key="1">
    <citation type="submission" date="2016-06" db="EMBL/GenBank/DDBJ databases">
        <authorList>
            <person name="Kjaerup R.B."/>
            <person name="Dalgaard T.S."/>
            <person name="Juul-Madsen H.R."/>
        </authorList>
    </citation>
    <scope>NUCLEOTIDE SEQUENCE [LARGE SCALE GENOMIC DNA]</scope>
    <source>
        <strain evidence="2 3">373-A1</strain>
    </source>
</reference>
<keyword evidence="1" id="KW-1133">Transmembrane helix</keyword>
<dbReference type="Proteomes" id="UP000092714">
    <property type="component" value="Unassembled WGS sequence"/>
</dbReference>
<protein>
    <submittedName>
        <fullName evidence="2">Uncharacterized protein</fullName>
    </submittedName>
</protein>
<feature type="transmembrane region" description="Helical" evidence="1">
    <location>
        <begin position="69"/>
        <end position="85"/>
    </location>
</feature>
<keyword evidence="1" id="KW-0472">Membrane</keyword>
<keyword evidence="3" id="KW-1185">Reference proteome</keyword>
<proteinExistence type="predicted"/>
<gene>
    <name evidence="2" type="ORF">CP373A1_06015</name>
</gene>
<evidence type="ECO:0000313" key="2">
    <source>
        <dbReference type="EMBL" id="OBY11504.1"/>
    </source>
</evidence>
<sequence>MERIQTLKEIYKIIIIYFITTVLSMISAKFIVKYEFVQENLKNYIWILLIFTLVFLILVKLFKVRFKSVVIFLSIIMVLLSYFTLKDK</sequence>
<feature type="transmembrane region" description="Helical" evidence="1">
    <location>
        <begin position="44"/>
        <end position="62"/>
    </location>
</feature>